<keyword evidence="4" id="KW-1185">Reference proteome</keyword>
<sequence length="123" mass="13818">MLIGLGHDLQALEELQPLEGLWEPGAFFTEAEAARFEWSPSPVESLAAGFSSKEALFKALPPIEGWYWTDAELHHDERHAPHFRFHGVLREFMERQGWYAKLSISHSGGFVSTVVIVSTLKGP</sequence>
<dbReference type="Proteomes" id="UP001291309">
    <property type="component" value="Unassembled WGS sequence"/>
</dbReference>
<dbReference type="Pfam" id="PF01648">
    <property type="entry name" value="ACPS"/>
    <property type="match status" value="1"/>
</dbReference>
<reference evidence="3 4" key="1">
    <citation type="submission" date="2023-12" db="EMBL/GenBank/DDBJ databases">
        <title>the genome sequence of Hyalangium sp. s54d21.</title>
        <authorList>
            <person name="Zhang X."/>
        </authorList>
    </citation>
    <scope>NUCLEOTIDE SEQUENCE [LARGE SCALE GENOMIC DNA]</scope>
    <source>
        <strain evidence="4">s54d21</strain>
    </source>
</reference>
<evidence type="ECO:0000313" key="4">
    <source>
        <dbReference type="Proteomes" id="UP001291309"/>
    </source>
</evidence>
<evidence type="ECO:0000313" key="3">
    <source>
        <dbReference type="EMBL" id="MDY7227238.1"/>
    </source>
</evidence>
<feature type="domain" description="4'-phosphopantetheinyl transferase" evidence="2">
    <location>
        <begin position="5"/>
        <end position="87"/>
    </location>
</feature>
<dbReference type="RefSeq" id="WP_321545967.1">
    <property type="nucleotide sequence ID" value="NZ_JAXIVS010000004.1"/>
</dbReference>
<evidence type="ECO:0000256" key="1">
    <source>
        <dbReference type="ARBA" id="ARBA00022679"/>
    </source>
</evidence>
<dbReference type="Gene3D" id="3.90.470.20">
    <property type="entry name" value="4'-phosphopantetheinyl transferase domain"/>
    <property type="match status" value="1"/>
</dbReference>
<name>A0ABU5H1C0_9BACT</name>
<gene>
    <name evidence="3" type="ORF">SYV04_12580</name>
</gene>
<accession>A0ABU5H1C0</accession>
<organism evidence="3 4">
    <name type="scientific">Hyalangium rubrum</name>
    <dbReference type="NCBI Taxonomy" id="3103134"/>
    <lineage>
        <taxon>Bacteria</taxon>
        <taxon>Pseudomonadati</taxon>
        <taxon>Myxococcota</taxon>
        <taxon>Myxococcia</taxon>
        <taxon>Myxococcales</taxon>
        <taxon>Cystobacterineae</taxon>
        <taxon>Archangiaceae</taxon>
        <taxon>Hyalangium</taxon>
    </lineage>
</organism>
<dbReference type="EMBL" id="JAXIVS010000004">
    <property type="protein sequence ID" value="MDY7227238.1"/>
    <property type="molecule type" value="Genomic_DNA"/>
</dbReference>
<dbReference type="InterPro" id="IPR037143">
    <property type="entry name" value="4-PPantetheinyl_Trfase_dom_sf"/>
</dbReference>
<protein>
    <submittedName>
        <fullName evidence="3">4'-phosphopantetheinyl transferase superfamily protein</fullName>
    </submittedName>
</protein>
<keyword evidence="1 3" id="KW-0808">Transferase</keyword>
<dbReference type="SUPFAM" id="SSF56214">
    <property type="entry name" value="4'-phosphopantetheinyl transferase"/>
    <property type="match status" value="1"/>
</dbReference>
<dbReference type="GO" id="GO:0016740">
    <property type="term" value="F:transferase activity"/>
    <property type="evidence" value="ECO:0007669"/>
    <property type="project" value="UniProtKB-KW"/>
</dbReference>
<dbReference type="InterPro" id="IPR008278">
    <property type="entry name" value="4-PPantetheinyl_Trfase_dom"/>
</dbReference>
<comment type="caution">
    <text evidence="3">The sequence shown here is derived from an EMBL/GenBank/DDBJ whole genome shotgun (WGS) entry which is preliminary data.</text>
</comment>
<proteinExistence type="predicted"/>
<evidence type="ECO:0000259" key="2">
    <source>
        <dbReference type="Pfam" id="PF01648"/>
    </source>
</evidence>